<evidence type="ECO:0000256" key="8">
    <source>
        <dbReference type="ARBA" id="ARBA00023316"/>
    </source>
</evidence>
<dbReference type="GO" id="GO:0030288">
    <property type="term" value="C:outer membrane-bounded periplasmic space"/>
    <property type="evidence" value="ECO:0007669"/>
    <property type="project" value="TreeGrafter"/>
</dbReference>
<evidence type="ECO:0000256" key="7">
    <source>
        <dbReference type="ARBA" id="ARBA00022801"/>
    </source>
</evidence>
<feature type="signal peptide" evidence="10">
    <location>
        <begin position="1"/>
        <end position="31"/>
    </location>
</feature>
<dbReference type="EMBL" id="NITZ01000009">
    <property type="protein sequence ID" value="PHM48641.1"/>
    <property type="molecule type" value="Genomic_DNA"/>
</dbReference>
<protein>
    <recommendedName>
        <fullName evidence="9">N-acetylmuramoyl-L-alanine amidase AmiC</fullName>
        <ecNumber evidence="4">3.5.1.28</ecNumber>
    </recommendedName>
</protein>
<proteinExistence type="inferred from homology"/>
<evidence type="ECO:0000313" key="14">
    <source>
        <dbReference type="Proteomes" id="UP000221980"/>
    </source>
</evidence>
<dbReference type="NCBIfam" id="NF038267">
    <property type="entry name" value="amidase_AmiC"/>
    <property type="match status" value="1"/>
</dbReference>
<dbReference type="CDD" id="cd02696">
    <property type="entry name" value="MurNAc-LAA"/>
    <property type="match status" value="1"/>
</dbReference>
<evidence type="ECO:0000256" key="9">
    <source>
        <dbReference type="ARBA" id="ARBA00074581"/>
    </source>
</evidence>
<dbReference type="Pfam" id="PF01520">
    <property type="entry name" value="Amidase_3"/>
    <property type="match status" value="1"/>
</dbReference>
<comment type="catalytic activity">
    <reaction evidence="1">
        <text>Hydrolyzes the link between N-acetylmuramoyl residues and L-amino acid residues in certain cell-wall glycopeptides.</text>
        <dbReference type="EC" id="3.5.1.28"/>
    </reaction>
</comment>
<keyword evidence="5 10" id="KW-0732">Signal</keyword>
<dbReference type="PANTHER" id="PTHR30404">
    <property type="entry name" value="N-ACETYLMURAMOYL-L-ALANINE AMIDASE"/>
    <property type="match status" value="1"/>
</dbReference>
<dbReference type="InterPro" id="IPR006311">
    <property type="entry name" value="TAT_signal"/>
</dbReference>
<keyword evidence="14" id="KW-1185">Reference proteome</keyword>
<organism evidence="12 14">
    <name type="scientific">Xenorhabdus miraniensis</name>
    <dbReference type="NCBI Taxonomy" id="351674"/>
    <lineage>
        <taxon>Bacteria</taxon>
        <taxon>Pseudomonadati</taxon>
        <taxon>Pseudomonadota</taxon>
        <taxon>Gammaproteobacteria</taxon>
        <taxon>Enterobacterales</taxon>
        <taxon>Morganellaceae</taxon>
        <taxon>Xenorhabdus</taxon>
    </lineage>
</organism>
<name>A0A2D0JQP3_9GAMM</name>
<evidence type="ECO:0000256" key="10">
    <source>
        <dbReference type="SAM" id="SignalP"/>
    </source>
</evidence>
<keyword evidence="8" id="KW-0961">Cell wall biogenesis/degradation</keyword>
<reference evidence="12 14" key="1">
    <citation type="journal article" date="2017" name="Nat. Microbiol.">
        <title>Natural product diversity associated with the nematode symbionts Photorhabdus and Xenorhabdus.</title>
        <authorList>
            <person name="Tobias N.J."/>
            <person name="Wolff H."/>
            <person name="Djahanschiri B."/>
            <person name="Grundmann F."/>
            <person name="Kronenwerth M."/>
            <person name="Shi Y.M."/>
            <person name="Simonyi S."/>
            <person name="Grun P."/>
            <person name="Shapiro-Ilan D."/>
            <person name="Pidot S.J."/>
            <person name="Stinear T.P."/>
            <person name="Ebersberger I."/>
            <person name="Bode H.B."/>
        </authorList>
    </citation>
    <scope>NUCLEOTIDE SEQUENCE [LARGE SCALE GENOMIC DNA]</scope>
    <source>
        <strain evidence="12 14">DSM 17902</strain>
    </source>
</reference>
<dbReference type="InterPro" id="IPR002508">
    <property type="entry name" value="MurNAc-LAA_cat"/>
</dbReference>
<accession>A0A2D0JQP3</accession>
<dbReference type="PANTHER" id="PTHR30404:SF0">
    <property type="entry name" value="N-ACETYLMURAMOYL-L-ALANINE AMIDASE AMIC"/>
    <property type="match status" value="1"/>
</dbReference>
<dbReference type="GO" id="GO:0071555">
    <property type="term" value="P:cell wall organization"/>
    <property type="evidence" value="ECO:0007669"/>
    <property type="project" value="UniProtKB-KW"/>
</dbReference>
<dbReference type="GO" id="GO:0008745">
    <property type="term" value="F:N-acetylmuramoyl-L-alanine amidase activity"/>
    <property type="evidence" value="ECO:0007669"/>
    <property type="project" value="UniProtKB-EC"/>
</dbReference>
<dbReference type="EC" id="3.5.1.28" evidence="4"/>
<dbReference type="EMBL" id="NITZ01000007">
    <property type="protein sequence ID" value="PHM48974.1"/>
    <property type="molecule type" value="Genomic_DNA"/>
</dbReference>
<evidence type="ECO:0000256" key="5">
    <source>
        <dbReference type="ARBA" id="ARBA00022729"/>
    </source>
</evidence>
<dbReference type="Gene3D" id="2.60.40.3500">
    <property type="match status" value="1"/>
</dbReference>
<dbReference type="SUPFAM" id="SSF53187">
    <property type="entry name" value="Zn-dependent exopeptidases"/>
    <property type="match status" value="1"/>
</dbReference>
<keyword evidence="7" id="KW-0378">Hydrolase</keyword>
<evidence type="ECO:0000256" key="1">
    <source>
        <dbReference type="ARBA" id="ARBA00001561"/>
    </source>
</evidence>
<keyword evidence="6" id="KW-0574">Periplasm</keyword>
<dbReference type="FunFam" id="3.40.630.40:FF:000001">
    <property type="entry name" value="N-acetylmuramoyl-L-alanine amidase"/>
    <property type="match status" value="1"/>
</dbReference>
<comment type="similarity">
    <text evidence="3">Belongs to the N-acetylmuramoyl-L-alanine amidase 3 family.</text>
</comment>
<evidence type="ECO:0000313" key="13">
    <source>
        <dbReference type="EMBL" id="PHM48974.1"/>
    </source>
</evidence>
<evidence type="ECO:0000256" key="3">
    <source>
        <dbReference type="ARBA" id="ARBA00010860"/>
    </source>
</evidence>
<dbReference type="GO" id="GO:0009253">
    <property type="term" value="P:peptidoglycan catabolic process"/>
    <property type="evidence" value="ECO:0007669"/>
    <property type="project" value="InterPro"/>
</dbReference>
<sequence>MSHSDYNFSRRRLLKGAAAVWLLSISPIGQAANSKVVAVRIWPASSYTRVTLESNIPLKYRQFSLSNPNRIVIDLQGVQLNSVLSSMGTQVQRRDPYLKVVRAGQFNPKTVRLVFEIKQLISPHIFTLPPIAKFKHRLVLDLYPKKAAAVDDDPLQALLEEYNSGDLERHLPAETRKPGKAGKDRPIVIMLDPGHGGEDSGAIGKYKTREKDVVLQIARRVQALIRREPGMKVYMTRNEDVFIPLKVRVAKARKMQADLFVSIHADAFTNRSARGSSVFALSTKGATSNTARFLAQTQNEADLIGGVSKSGDRYLDHTMLDLVQTATINDSLKFGDEVLKRMNKINKLHKNSVDQAGFAVLKAPDIPSILVETAFISNLEEERKLKTAKFQQQVAESIFAGIKAYFKSGAELARR</sequence>
<evidence type="ECO:0000259" key="11">
    <source>
        <dbReference type="SMART" id="SM00646"/>
    </source>
</evidence>
<dbReference type="SMART" id="SM00646">
    <property type="entry name" value="Ami_3"/>
    <property type="match status" value="1"/>
</dbReference>
<evidence type="ECO:0000313" key="12">
    <source>
        <dbReference type="EMBL" id="PHM48641.1"/>
    </source>
</evidence>
<feature type="chain" id="PRO_5013510245" description="N-acetylmuramoyl-L-alanine amidase AmiC" evidence="10">
    <location>
        <begin position="32"/>
        <end position="415"/>
    </location>
</feature>
<dbReference type="InterPro" id="IPR049745">
    <property type="entry name" value="AmiC"/>
</dbReference>
<feature type="domain" description="MurNAc-LAA" evidence="11">
    <location>
        <begin position="249"/>
        <end position="403"/>
    </location>
</feature>
<dbReference type="RefSeq" id="WP_099114010.1">
    <property type="nucleotide sequence ID" value="NZ_CAWNQI010000106.1"/>
</dbReference>
<dbReference type="AlphaFoldDB" id="A0A2D0JQP3"/>
<comment type="subcellular location">
    <subcellularLocation>
        <location evidence="2">Periplasm</location>
    </subcellularLocation>
</comment>
<evidence type="ECO:0000256" key="2">
    <source>
        <dbReference type="ARBA" id="ARBA00004418"/>
    </source>
</evidence>
<gene>
    <name evidence="13" type="ORF">Xmir_01749</name>
    <name evidence="12" type="ORF">Xmir_02124</name>
</gene>
<dbReference type="Pfam" id="PF11741">
    <property type="entry name" value="AMIN"/>
    <property type="match status" value="1"/>
</dbReference>
<dbReference type="InterPro" id="IPR050695">
    <property type="entry name" value="N-acetylmuramoyl_amidase_3"/>
</dbReference>
<dbReference type="InterPro" id="IPR021731">
    <property type="entry name" value="AMIN_dom"/>
</dbReference>
<dbReference type="PROSITE" id="PS51318">
    <property type="entry name" value="TAT"/>
    <property type="match status" value="1"/>
</dbReference>
<dbReference type="Proteomes" id="UP000221980">
    <property type="component" value="Unassembled WGS sequence"/>
</dbReference>
<evidence type="ECO:0000256" key="4">
    <source>
        <dbReference type="ARBA" id="ARBA00011901"/>
    </source>
</evidence>
<evidence type="ECO:0000256" key="6">
    <source>
        <dbReference type="ARBA" id="ARBA00022764"/>
    </source>
</evidence>
<dbReference type="Gene3D" id="3.40.630.40">
    <property type="entry name" value="Zn-dependent exopeptidases"/>
    <property type="match status" value="1"/>
</dbReference>
<dbReference type="OrthoDB" id="9806267at2"/>
<comment type="caution">
    <text evidence="12">The sequence shown here is derived from an EMBL/GenBank/DDBJ whole genome shotgun (WGS) entry which is preliminary data.</text>
</comment>